<evidence type="ECO:0000256" key="2">
    <source>
        <dbReference type="ARBA" id="ARBA00022840"/>
    </source>
</evidence>
<dbReference type="VEuPathDB" id="FungiDB:CC77DRAFT_1063928"/>
<evidence type="ECO:0000256" key="3">
    <source>
        <dbReference type="ARBA" id="ARBA00025768"/>
    </source>
</evidence>
<gene>
    <name evidence="4" type="ORF">CC77DRAFT_1063928</name>
</gene>
<dbReference type="InterPro" id="IPR013641">
    <property type="entry name" value="KTI12/PSTK"/>
</dbReference>
<dbReference type="AlphaFoldDB" id="A0A177DDX9"/>
<dbReference type="FunFam" id="3.40.50.300:FF:002734">
    <property type="entry name" value="Chromatin associated protein KTI12"/>
    <property type="match status" value="1"/>
</dbReference>
<protein>
    <submittedName>
        <fullName evidence="4">Chromatin associated protein KTI12</fullName>
    </submittedName>
</protein>
<organism evidence="4 5">
    <name type="scientific">Alternaria alternata</name>
    <name type="common">Alternaria rot fungus</name>
    <name type="synonym">Torula alternata</name>
    <dbReference type="NCBI Taxonomy" id="5599"/>
    <lineage>
        <taxon>Eukaryota</taxon>
        <taxon>Fungi</taxon>
        <taxon>Dikarya</taxon>
        <taxon>Ascomycota</taxon>
        <taxon>Pezizomycotina</taxon>
        <taxon>Dothideomycetes</taxon>
        <taxon>Pleosporomycetidae</taxon>
        <taxon>Pleosporales</taxon>
        <taxon>Pleosporineae</taxon>
        <taxon>Pleosporaceae</taxon>
        <taxon>Alternaria</taxon>
        <taxon>Alternaria sect. Alternaria</taxon>
        <taxon>Alternaria alternata complex</taxon>
    </lineage>
</organism>
<name>A0A177DDX9_ALTAL</name>
<evidence type="ECO:0000256" key="1">
    <source>
        <dbReference type="ARBA" id="ARBA00022741"/>
    </source>
</evidence>
<dbReference type="KEGG" id="aalt:CC77DRAFT_1063928"/>
<dbReference type="Gene3D" id="3.40.50.300">
    <property type="entry name" value="P-loop containing nucleotide triphosphate hydrolases"/>
    <property type="match status" value="1"/>
</dbReference>
<reference evidence="4 5" key="1">
    <citation type="submission" date="2016-05" db="EMBL/GenBank/DDBJ databases">
        <title>Comparative analysis of secretome profiles of manganese(II)-oxidizing ascomycete fungi.</title>
        <authorList>
            <consortium name="DOE Joint Genome Institute"/>
            <person name="Zeiner C.A."/>
            <person name="Purvine S.O."/>
            <person name="Zink E.M."/>
            <person name="Wu S."/>
            <person name="Pasa-Tolic L."/>
            <person name="Chaput D.L."/>
            <person name="Haridas S."/>
            <person name="Grigoriev I.V."/>
            <person name="Santelli C.M."/>
            <person name="Hansel C.M."/>
        </authorList>
    </citation>
    <scope>NUCLEOTIDE SEQUENCE [LARGE SCALE GENOMIC DNA]</scope>
    <source>
        <strain evidence="4 5">SRC1lrK2f</strain>
    </source>
</reference>
<dbReference type="GeneID" id="29114273"/>
<comment type="similarity">
    <text evidence="3">Belongs to the KTI12 family.</text>
</comment>
<keyword evidence="2" id="KW-0067">ATP-binding</keyword>
<dbReference type="EMBL" id="KV441485">
    <property type="protein sequence ID" value="OAG17943.1"/>
    <property type="molecule type" value="Genomic_DNA"/>
</dbReference>
<dbReference type="Pfam" id="PF08433">
    <property type="entry name" value="KTI12"/>
    <property type="match status" value="1"/>
</dbReference>
<dbReference type="STRING" id="5599.A0A177DDX9"/>
<accession>A0A177DDX9</accession>
<dbReference type="InterPro" id="IPR027417">
    <property type="entry name" value="P-loop_NTPase"/>
</dbReference>
<dbReference type="GO" id="GO:0005634">
    <property type="term" value="C:nucleus"/>
    <property type="evidence" value="ECO:0007669"/>
    <property type="project" value="EnsemblFungi"/>
</dbReference>
<dbReference type="RefSeq" id="XP_018383364.1">
    <property type="nucleotide sequence ID" value="XM_018528679.1"/>
</dbReference>
<dbReference type="GO" id="GO:0005524">
    <property type="term" value="F:ATP binding"/>
    <property type="evidence" value="ECO:0007669"/>
    <property type="project" value="UniProtKB-KW"/>
</dbReference>
<dbReference type="Proteomes" id="UP000077248">
    <property type="component" value="Unassembled WGS sequence"/>
</dbReference>
<proteinExistence type="inferred from homology"/>
<dbReference type="OMA" id="THSRWDK"/>
<evidence type="ECO:0000313" key="5">
    <source>
        <dbReference type="Proteomes" id="UP000077248"/>
    </source>
</evidence>
<dbReference type="PANTHER" id="PTHR12435">
    <property type="match status" value="1"/>
</dbReference>
<keyword evidence="5" id="KW-1185">Reference proteome</keyword>
<keyword evidence="1" id="KW-0547">Nucleotide-binding</keyword>
<dbReference type="GO" id="GO:0003682">
    <property type="term" value="F:chromatin binding"/>
    <property type="evidence" value="ECO:0007669"/>
    <property type="project" value="EnsemblFungi"/>
</dbReference>
<sequence>MPLVLISGFPSAGKTTRAVQLKEYFESKIASSPPDARTSRLKVHLINDQTLGVSRSVYHTAKAEKDARAEEYSAVKRVLSRDDIVIADGLNYIKGFRYQLYCEAKALQTPSCVVKLHIGTPAERCRENNKKLLADKDCDGGYDDDDFENLIFRYEEPNGMTRWDSPLFIVVEEDEKPPCDQIWDAMVGSDGKMKTVKPNLATVLKPATEQNYLYELDKTTSDILAQIMVYQKDHPGEGGGEIAVADIEKPIELPATPMTLPQLQRIRRQFITMNRQHSLSKARLKEVFVDYLNAEFLR</sequence>
<dbReference type="GO" id="GO:0002098">
    <property type="term" value="P:tRNA wobble uridine modification"/>
    <property type="evidence" value="ECO:0007669"/>
    <property type="project" value="EnsemblFungi"/>
</dbReference>
<dbReference type="GO" id="GO:0006357">
    <property type="term" value="P:regulation of transcription by RNA polymerase II"/>
    <property type="evidence" value="ECO:0007669"/>
    <property type="project" value="EnsemblFungi"/>
</dbReference>
<dbReference type="GO" id="GO:0005737">
    <property type="term" value="C:cytoplasm"/>
    <property type="evidence" value="ECO:0007669"/>
    <property type="project" value="EnsemblFungi"/>
</dbReference>
<evidence type="ECO:0000313" key="4">
    <source>
        <dbReference type="EMBL" id="OAG17943.1"/>
    </source>
</evidence>
<dbReference type="SUPFAM" id="SSF52540">
    <property type="entry name" value="P-loop containing nucleoside triphosphate hydrolases"/>
    <property type="match status" value="1"/>
</dbReference>